<keyword evidence="1" id="KW-0472">Membrane</keyword>
<protein>
    <submittedName>
        <fullName evidence="2">Uncharacterized protein</fullName>
    </submittedName>
</protein>
<dbReference type="AlphaFoldDB" id="A0A6V7VA63"/>
<evidence type="ECO:0000313" key="2">
    <source>
        <dbReference type="EMBL" id="CAD2171855.1"/>
    </source>
</evidence>
<keyword evidence="1" id="KW-1133">Transmembrane helix</keyword>
<name>A0A6V7VA63_MELEN</name>
<accession>A0A6V7VA63</accession>
<dbReference type="EMBL" id="CAJEWN010000191">
    <property type="protein sequence ID" value="CAD2171855.1"/>
    <property type="molecule type" value="Genomic_DNA"/>
</dbReference>
<reference evidence="2 3" key="1">
    <citation type="submission" date="2020-08" db="EMBL/GenBank/DDBJ databases">
        <authorList>
            <person name="Koutsovoulos G."/>
            <person name="Danchin GJ E."/>
        </authorList>
    </citation>
    <scope>NUCLEOTIDE SEQUENCE [LARGE SCALE GENOMIC DNA]</scope>
</reference>
<comment type="caution">
    <text evidence="2">The sequence shown here is derived from an EMBL/GenBank/DDBJ whole genome shotgun (WGS) entry which is preliminary data.</text>
</comment>
<feature type="transmembrane region" description="Helical" evidence="1">
    <location>
        <begin position="40"/>
        <end position="59"/>
    </location>
</feature>
<feature type="transmembrane region" description="Helical" evidence="1">
    <location>
        <begin position="6"/>
        <end position="28"/>
    </location>
</feature>
<dbReference type="Proteomes" id="UP000580250">
    <property type="component" value="Unassembled WGS sequence"/>
</dbReference>
<keyword evidence="1" id="KW-0812">Transmembrane</keyword>
<evidence type="ECO:0000256" key="1">
    <source>
        <dbReference type="SAM" id="Phobius"/>
    </source>
</evidence>
<proteinExistence type="predicted"/>
<gene>
    <name evidence="2" type="ORF">MENT_LOCUS23375</name>
</gene>
<sequence>MSIILIFFSIIFLFNLPSFLIYLDYYLILSYNFSFENIQIVVPEIIMSCTLSLIKFLTFY</sequence>
<evidence type="ECO:0000313" key="3">
    <source>
        <dbReference type="Proteomes" id="UP000580250"/>
    </source>
</evidence>
<organism evidence="2 3">
    <name type="scientific">Meloidogyne enterolobii</name>
    <name type="common">Root-knot nematode worm</name>
    <name type="synonym">Meloidogyne mayaguensis</name>
    <dbReference type="NCBI Taxonomy" id="390850"/>
    <lineage>
        <taxon>Eukaryota</taxon>
        <taxon>Metazoa</taxon>
        <taxon>Ecdysozoa</taxon>
        <taxon>Nematoda</taxon>
        <taxon>Chromadorea</taxon>
        <taxon>Rhabditida</taxon>
        <taxon>Tylenchina</taxon>
        <taxon>Tylenchomorpha</taxon>
        <taxon>Tylenchoidea</taxon>
        <taxon>Meloidogynidae</taxon>
        <taxon>Meloidogyninae</taxon>
        <taxon>Meloidogyne</taxon>
    </lineage>
</organism>